<evidence type="ECO:0008006" key="7">
    <source>
        <dbReference type="Google" id="ProtNLM"/>
    </source>
</evidence>
<dbReference type="Gene3D" id="2.60.40.10">
    <property type="entry name" value="Immunoglobulins"/>
    <property type="match status" value="5"/>
</dbReference>
<dbReference type="SMART" id="SM01065">
    <property type="entry name" value="CBM_2"/>
    <property type="match status" value="1"/>
</dbReference>
<dbReference type="Proteomes" id="UP000838686">
    <property type="component" value="Unassembled WGS sequence"/>
</dbReference>
<feature type="domain" description="Fibronectin type-III" evidence="3">
    <location>
        <begin position="693"/>
        <end position="778"/>
    </location>
</feature>
<dbReference type="SUPFAM" id="SSF49452">
    <property type="entry name" value="Starch-binding domain-like"/>
    <property type="match status" value="1"/>
</dbReference>
<sequence length="975" mass="105460">MRMSSKALRYTTSLAVMLLAMLALAAVAMAMPARQEVQSFEQPTGETFTGVLKGDEHLNWVETVSGEVLVRDAANYWNYAEPAAQGVQPGGEKYLIDAKPKQAVTQEEIAGIAEEHADELKKSGDPDASEPNALLSMPHTQPVLVLLIGFTDASIQYSDQSWSDTFFSTTAKSVKDYYDEVSEGQFSLVPVNETAGTANDGIVKVNLSYAHSGDDEKSVRDALLAADANINFAAYDTDNDNVISNKELLVVTILAGYEASYDQQLPSVWGHVIGFFDFFVPLDGKYFEDYSMQGERQGDHKATIGILAHEIGHLLGLVDLYDTDGSSAGIGPYSIMAGGSWNSLPGEYLGATPAHFDAYSKLLLGFEEAHVIESQTSVSYTLNSIGSGNYNIAKIPTLNSDQYFLVENRQKQGYDGSLPYTGGIAIWHIDETRGSNWNDNRRLVDMEEATTGNPFFYTGNATTFNATTTPNSDRYVGYGTDLTYTGISISTFSGNGNAMNISAFGDYLLGPDAPPNFNLVHKTKSTVYLSWYRSPETVNYVVYRNGVPFHTTAGTSVIDVGRDGNTTYTYTVRARDQYENLSPASSAIQVTTESSDSSTVYYNGGFTNPYVHYRLNDSAPWVEVQMTPSEIPGYWKAVVPVIQYSSMVYFQEGQGGPIQDNNGYYYYASSGIVTFETYMYYGLPLGDRLAPLAPAGLTSTGATATSINLSWSPSSDNYSVTGYKVYQDGVEAATVTNTTYAVNGLTASTSYNFTVKAYDGAGNLSPVSNTLTASTTAAGNSVTIYYKKGFTTPYIHYRPVGGTWTTSPGVSMPASEITGYNKITVNVGTATGLEAVFNNGSGTWDNNGGQNYVFPIGTSTFNAGVITSGEPQPSGIALEVTVPLNTPAHATLYLTGSFNNWNPADPAYQLVKQSNGKYTLAFSLPSGTNMQYKITRGAWSNVEVNSNGSDINNRTFTTTGGADAINITVQRWKDL</sequence>
<feature type="domain" description="CBM20" evidence="4">
    <location>
        <begin position="868"/>
        <end position="974"/>
    </location>
</feature>
<keyword evidence="6" id="KW-1185">Reference proteome</keyword>
<proteinExistence type="predicted"/>
<keyword evidence="1" id="KW-0732">Signal</keyword>
<dbReference type="InterPro" id="IPR013783">
    <property type="entry name" value="Ig-like_fold"/>
</dbReference>
<dbReference type="CDD" id="cd00063">
    <property type="entry name" value="FN3"/>
    <property type="match status" value="2"/>
</dbReference>
<dbReference type="EMBL" id="CAKMMF010000002">
    <property type="protein sequence ID" value="CAH1193769.1"/>
    <property type="molecule type" value="Genomic_DNA"/>
</dbReference>
<dbReference type="InterPro" id="IPR002044">
    <property type="entry name" value="CBM20"/>
</dbReference>
<feature type="domain" description="EF-hand" evidence="2">
    <location>
        <begin position="232"/>
        <end position="258"/>
    </location>
</feature>
<comment type="caution">
    <text evidence="5">The sequence shown here is derived from an EMBL/GenBank/DDBJ whole genome shotgun (WGS) entry which is preliminary data.</text>
</comment>
<dbReference type="NCBIfam" id="TIGR03296">
    <property type="entry name" value="M6dom_TIGR03296"/>
    <property type="match status" value="1"/>
</dbReference>
<dbReference type="InterPro" id="IPR005085">
    <property type="entry name" value="CBM25"/>
</dbReference>
<dbReference type="PROSITE" id="PS51166">
    <property type="entry name" value="CBM20"/>
    <property type="match status" value="1"/>
</dbReference>
<evidence type="ECO:0000259" key="3">
    <source>
        <dbReference type="PROSITE" id="PS50853"/>
    </source>
</evidence>
<reference evidence="5" key="1">
    <citation type="submission" date="2022-01" db="EMBL/GenBank/DDBJ databases">
        <authorList>
            <person name="Criscuolo A."/>
        </authorList>
    </citation>
    <scope>NUCLEOTIDE SEQUENCE</scope>
    <source>
        <strain evidence="5">CIP111893</strain>
    </source>
</reference>
<dbReference type="SMART" id="SM00060">
    <property type="entry name" value="FN3"/>
    <property type="match status" value="2"/>
</dbReference>
<evidence type="ECO:0000313" key="5">
    <source>
        <dbReference type="EMBL" id="CAH1193769.1"/>
    </source>
</evidence>
<feature type="signal peptide" evidence="1">
    <location>
        <begin position="1"/>
        <end position="25"/>
    </location>
</feature>
<dbReference type="PANTHER" id="PTHR41775">
    <property type="entry name" value="SECRETED PROTEIN-RELATED"/>
    <property type="match status" value="1"/>
</dbReference>
<gene>
    <name evidence="5" type="ORF">PAECIP111893_00549</name>
</gene>
<dbReference type="InterPro" id="IPR003961">
    <property type="entry name" value="FN3_dom"/>
</dbReference>
<dbReference type="Pfam" id="PF00041">
    <property type="entry name" value="fn3"/>
    <property type="match status" value="1"/>
</dbReference>
<dbReference type="PROSITE" id="PS50853">
    <property type="entry name" value="FN3"/>
    <property type="match status" value="2"/>
</dbReference>
<name>A0ABN8FWK2_9BACL</name>
<dbReference type="InterPro" id="IPR018247">
    <property type="entry name" value="EF_Hand_1_Ca_BS"/>
</dbReference>
<dbReference type="PANTHER" id="PTHR41775:SF1">
    <property type="entry name" value="PEPTIDASE M6-LIKE DOMAIN-CONTAINING PROTEIN"/>
    <property type="match status" value="1"/>
</dbReference>
<accession>A0ABN8FWK2</accession>
<dbReference type="InterPro" id="IPR008757">
    <property type="entry name" value="Peptidase_M6-like_domain"/>
</dbReference>
<dbReference type="InterPro" id="IPR036116">
    <property type="entry name" value="FN3_sf"/>
</dbReference>
<evidence type="ECO:0000259" key="2">
    <source>
        <dbReference type="PROSITE" id="PS50222"/>
    </source>
</evidence>
<evidence type="ECO:0000256" key="1">
    <source>
        <dbReference type="SAM" id="SignalP"/>
    </source>
</evidence>
<dbReference type="Pfam" id="PF03423">
    <property type="entry name" value="CBM_25"/>
    <property type="match status" value="1"/>
</dbReference>
<feature type="chain" id="PRO_5045470905" description="M6 family metalloprotease domain-containing protein" evidence="1">
    <location>
        <begin position="26"/>
        <end position="975"/>
    </location>
</feature>
<dbReference type="SMART" id="SM01066">
    <property type="entry name" value="CBM_25"/>
    <property type="match status" value="2"/>
</dbReference>
<dbReference type="InterPro" id="IPR002048">
    <property type="entry name" value="EF_hand_dom"/>
</dbReference>
<evidence type="ECO:0000259" key="4">
    <source>
        <dbReference type="PROSITE" id="PS51166"/>
    </source>
</evidence>
<dbReference type="SUPFAM" id="SSF55486">
    <property type="entry name" value="Metalloproteases ('zincins'), catalytic domain"/>
    <property type="match status" value="1"/>
</dbReference>
<organism evidence="5 6">
    <name type="scientific">Paenibacillus plantiphilus</name>
    <dbReference type="NCBI Taxonomy" id="2905650"/>
    <lineage>
        <taxon>Bacteria</taxon>
        <taxon>Bacillati</taxon>
        <taxon>Bacillota</taxon>
        <taxon>Bacilli</taxon>
        <taxon>Bacillales</taxon>
        <taxon>Paenibacillaceae</taxon>
        <taxon>Paenibacillus</taxon>
    </lineage>
</organism>
<dbReference type="RefSeq" id="WP_236338804.1">
    <property type="nucleotide sequence ID" value="NZ_CAKMMF010000002.1"/>
</dbReference>
<dbReference type="Pfam" id="PF05547">
    <property type="entry name" value="Peptidase_M6"/>
    <property type="match status" value="1"/>
</dbReference>
<dbReference type="PROSITE" id="PS50222">
    <property type="entry name" value="EF_HAND_2"/>
    <property type="match status" value="1"/>
</dbReference>
<feature type="domain" description="Fibronectin type-III" evidence="3">
    <location>
        <begin position="513"/>
        <end position="595"/>
    </location>
</feature>
<protein>
    <recommendedName>
        <fullName evidence="7">M6 family metalloprotease domain-containing protein</fullName>
    </recommendedName>
</protein>
<evidence type="ECO:0000313" key="6">
    <source>
        <dbReference type="Proteomes" id="UP000838686"/>
    </source>
</evidence>
<dbReference type="PROSITE" id="PS00018">
    <property type="entry name" value="EF_HAND_1"/>
    <property type="match status" value="1"/>
</dbReference>
<dbReference type="SUPFAM" id="SSF49265">
    <property type="entry name" value="Fibronectin type III"/>
    <property type="match status" value="2"/>
</dbReference>
<dbReference type="InterPro" id="IPR013784">
    <property type="entry name" value="Carb-bd-like_fold"/>
</dbReference>